<gene>
    <name evidence="1" type="ORF">SINC0208_LOCUS8232</name>
</gene>
<evidence type="ECO:0000313" key="1">
    <source>
        <dbReference type="EMBL" id="CAE0327605.1"/>
    </source>
</evidence>
<protein>
    <submittedName>
        <fullName evidence="1">Uncharacterized protein</fullName>
    </submittedName>
</protein>
<sequence length="192" mass="21017">MLAQLRRGEGVSTFVRVVDSSWGLGRAGLSTRLESRLSTDEEAGRVVNSVHEILVVNSILELLFLEVLGGRLLQFLIELLSYVSAEQRSHIISGVGLRSVANDRPCIVVVQGLLGRSLVLLAEALLLDSEDVLVAHLLYVLMELLDHSFTLLHDVEVAHVHVVGVEEVPSTESLLLEKAKLPGLGRIIDFEL</sequence>
<name>A0A7S3MW40_9SPIT</name>
<organism evidence="1">
    <name type="scientific">Strombidium inclinatum</name>
    <dbReference type="NCBI Taxonomy" id="197538"/>
    <lineage>
        <taxon>Eukaryota</taxon>
        <taxon>Sar</taxon>
        <taxon>Alveolata</taxon>
        <taxon>Ciliophora</taxon>
        <taxon>Intramacronucleata</taxon>
        <taxon>Spirotrichea</taxon>
        <taxon>Oligotrichia</taxon>
        <taxon>Strombidiidae</taxon>
        <taxon>Strombidium</taxon>
    </lineage>
</organism>
<dbReference type="AlphaFoldDB" id="A0A7S3MW40"/>
<proteinExistence type="predicted"/>
<accession>A0A7S3MW40</accession>
<reference evidence="1" key="1">
    <citation type="submission" date="2021-01" db="EMBL/GenBank/DDBJ databases">
        <authorList>
            <person name="Corre E."/>
            <person name="Pelletier E."/>
            <person name="Niang G."/>
            <person name="Scheremetjew M."/>
            <person name="Finn R."/>
            <person name="Kale V."/>
            <person name="Holt S."/>
            <person name="Cochrane G."/>
            <person name="Meng A."/>
            <person name="Brown T."/>
            <person name="Cohen L."/>
        </authorList>
    </citation>
    <scope>NUCLEOTIDE SEQUENCE</scope>
    <source>
        <strain evidence="1">S3</strain>
    </source>
</reference>
<dbReference type="EMBL" id="HBIH01020766">
    <property type="protein sequence ID" value="CAE0327605.1"/>
    <property type="molecule type" value="Transcribed_RNA"/>
</dbReference>